<gene>
    <name evidence="1" type="ORF">M3P21_21440</name>
</gene>
<name>A0ABT0Q879_9RHOB</name>
<dbReference type="EMBL" id="JAMFMB010000052">
    <property type="protein sequence ID" value="MCL6286079.1"/>
    <property type="molecule type" value="Genomic_DNA"/>
</dbReference>
<protein>
    <submittedName>
        <fullName evidence="1">Uncharacterized protein</fullName>
    </submittedName>
</protein>
<feature type="non-terminal residue" evidence="1">
    <location>
        <position position="1"/>
    </location>
</feature>
<evidence type="ECO:0000313" key="2">
    <source>
        <dbReference type="Proteomes" id="UP001203880"/>
    </source>
</evidence>
<sequence length="62" mass="7268">SCAFHFDIRSLIEQQLSVSLVSTHWRKPSDFQSELLQREESSYCLTLWKMSRSRVEGSFSRG</sequence>
<organism evidence="1 2">
    <name type="scientific">Ruegeria spongiae</name>
    <dbReference type="NCBI Taxonomy" id="2942209"/>
    <lineage>
        <taxon>Bacteria</taxon>
        <taxon>Pseudomonadati</taxon>
        <taxon>Pseudomonadota</taxon>
        <taxon>Alphaproteobacteria</taxon>
        <taxon>Rhodobacterales</taxon>
        <taxon>Roseobacteraceae</taxon>
        <taxon>Ruegeria</taxon>
    </lineage>
</organism>
<dbReference type="Proteomes" id="UP001203880">
    <property type="component" value="Unassembled WGS sequence"/>
</dbReference>
<accession>A0ABT0Q879</accession>
<proteinExistence type="predicted"/>
<dbReference type="RefSeq" id="WP_249713483.1">
    <property type="nucleotide sequence ID" value="NZ_JAMFMB010000052.1"/>
</dbReference>
<comment type="caution">
    <text evidence="1">The sequence shown here is derived from an EMBL/GenBank/DDBJ whole genome shotgun (WGS) entry which is preliminary data.</text>
</comment>
<reference evidence="1" key="1">
    <citation type="submission" date="2022-05" db="EMBL/GenBank/DDBJ databases">
        <authorList>
            <person name="Park J.-S."/>
        </authorList>
    </citation>
    <scope>NUCLEOTIDE SEQUENCE</scope>
    <source>
        <strain evidence="1">2012CJ41-6</strain>
    </source>
</reference>
<keyword evidence="2" id="KW-1185">Reference proteome</keyword>
<evidence type="ECO:0000313" key="1">
    <source>
        <dbReference type="EMBL" id="MCL6286079.1"/>
    </source>
</evidence>